<feature type="repeat" description="ANK" evidence="3">
    <location>
        <begin position="174"/>
        <end position="206"/>
    </location>
</feature>
<dbReference type="PROSITE" id="PS50088">
    <property type="entry name" value="ANK_REPEAT"/>
    <property type="match status" value="6"/>
</dbReference>
<sequence>MPNVCALPQDGRTPLRVAAFKGHQEVVKVLRATKMADVNAADKYELTPLHAAASAGHLELVKELLAKGADVNSADKGGQTPLRVAASKGHWGVVKELLESGADVEAADKGTWGLVKKLLPKKLFPSKGRLEMMKELLAEEDGRTPLHYAASKGHLEGVKGLLWVGADVHAADEVGRTSLHYAASEGHKEVVKALLKKGASVNATDEVGRTPLRVAASNGHKEVVKVLLAAGADVKAADKEPVSETSVFGVQFLAKLLKLTEANLGVYANELLDLAMEDPIEAANVILQHIKQCQPEHRLPALMLVDSMLTNDRCSPEHKAQISAAMLEQQSDRKR</sequence>
<gene>
    <name evidence="4" type="ORF">GPECTOR_147g11</name>
</gene>
<dbReference type="SUPFAM" id="SSF48464">
    <property type="entry name" value="ENTH/VHS domain"/>
    <property type="match status" value="1"/>
</dbReference>
<feature type="repeat" description="ANK" evidence="3">
    <location>
        <begin position="141"/>
        <end position="173"/>
    </location>
</feature>
<dbReference type="Gene3D" id="1.25.40.90">
    <property type="match status" value="1"/>
</dbReference>
<name>A0A150FXX3_GONPE</name>
<keyword evidence="2 3" id="KW-0040">ANK repeat</keyword>
<dbReference type="EMBL" id="LSYV01000147">
    <property type="protein sequence ID" value="KXZ42427.1"/>
    <property type="molecule type" value="Genomic_DNA"/>
</dbReference>
<evidence type="ECO:0000313" key="5">
    <source>
        <dbReference type="Proteomes" id="UP000075714"/>
    </source>
</evidence>
<accession>A0A150FXX3</accession>
<dbReference type="InterPro" id="IPR036770">
    <property type="entry name" value="Ankyrin_rpt-contain_sf"/>
</dbReference>
<evidence type="ECO:0000313" key="4">
    <source>
        <dbReference type="EMBL" id="KXZ42427.1"/>
    </source>
</evidence>
<dbReference type="InterPro" id="IPR008942">
    <property type="entry name" value="ENTH_VHS"/>
</dbReference>
<dbReference type="SMART" id="SM00248">
    <property type="entry name" value="ANK"/>
    <property type="match status" value="6"/>
</dbReference>
<dbReference type="Pfam" id="PF12796">
    <property type="entry name" value="Ank_2"/>
    <property type="match status" value="2"/>
</dbReference>
<dbReference type="Gene3D" id="1.25.40.20">
    <property type="entry name" value="Ankyrin repeat-containing domain"/>
    <property type="match status" value="4"/>
</dbReference>
<feature type="repeat" description="ANK" evidence="3">
    <location>
        <begin position="44"/>
        <end position="76"/>
    </location>
</feature>
<evidence type="ECO:0000256" key="2">
    <source>
        <dbReference type="ARBA" id="ARBA00023043"/>
    </source>
</evidence>
<dbReference type="STRING" id="33097.A0A150FXX3"/>
<dbReference type="AlphaFoldDB" id="A0A150FXX3"/>
<feature type="repeat" description="ANK" evidence="3">
    <location>
        <begin position="77"/>
        <end position="109"/>
    </location>
</feature>
<dbReference type="PANTHER" id="PTHR24171:SF9">
    <property type="entry name" value="ANKYRIN REPEAT DOMAIN-CONTAINING PROTEIN 39"/>
    <property type="match status" value="1"/>
</dbReference>
<dbReference type="Proteomes" id="UP000075714">
    <property type="component" value="Unassembled WGS sequence"/>
</dbReference>
<reference evidence="5" key="1">
    <citation type="journal article" date="2016" name="Nat. Commun.">
        <title>The Gonium pectorale genome demonstrates co-option of cell cycle regulation during the evolution of multicellularity.</title>
        <authorList>
            <person name="Hanschen E.R."/>
            <person name="Marriage T.N."/>
            <person name="Ferris P.J."/>
            <person name="Hamaji T."/>
            <person name="Toyoda A."/>
            <person name="Fujiyama A."/>
            <person name="Neme R."/>
            <person name="Noguchi H."/>
            <person name="Minakuchi Y."/>
            <person name="Suzuki M."/>
            <person name="Kawai-Toyooka H."/>
            <person name="Smith D.R."/>
            <person name="Sparks H."/>
            <person name="Anderson J."/>
            <person name="Bakaric R."/>
            <person name="Luria V."/>
            <person name="Karger A."/>
            <person name="Kirschner M.W."/>
            <person name="Durand P.M."/>
            <person name="Michod R.E."/>
            <person name="Nozaki H."/>
            <person name="Olson B.J."/>
        </authorList>
    </citation>
    <scope>NUCLEOTIDE SEQUENCE [LARGE SCALE GENOMIC DNA]</scope>
    <source>
        <strain evidence="5">NIES-2863</strain>
    </source>
</reference>
<keyword evidence="1" id="KW-0677">Repeat</keyword>
<protein>
    <submittedName>
        <fullName evidence="4">Uncharacterized protein</fullName>
    </submittedName>
</protein>
<evidence type="ECO:0000256" key="3">
    <source>
        <dbReference type="PROSITE-ProRule" id="PRU00023"/>
    </source>
</evidence>
<feature type="repeat" description="ANK" evidence="3">
    <location>
        <begin position="207"/>
        <end position="239"/>
    </location>
</feature>
<dbReference type="OrthoDB" id="548769at2759"/>
<comment type="caution">
    <text evidence="4">The sequence shown here is derived from an EMBL/GenBank/DDBJ whole genome shotgun (WGS) entry which is preliminary data.</text>
</comment>
<proteinExistence type="predicted"/>
<feature type="repeat" description="ANK" evidence="3">
    <location>
        <begin position="10"/>
        <end position="43"/>
    </location>
</feature>
<evidence type="ECO:0000256" key="1">
    <source>
        <dbReference type="ARBA" id="ARBA00022737"/>
    </source>
</evidence>
<dbReference type="SUPFAM" id="SSF48403">
    <property type="entry name" value="Ankyrin repeat"/>
    <property type="match status" value="1"/>
</dbReference>
<dbReference type="InterPro" id="IPR002110">
    <property type="entry name" value="Ankyrin_rpt"/>
</dbReference>
<organism evidence="4 5">
    <name type="scientific">Gonium pectorale</name>
    <name type="common">Green alga</name>
    <dbReference type="NCBI Taxonomy" id="33097"/>
    <lineage>
        <taxon>Eukaryota</taxon>
        <taxon>Viridiplantae</taxon>
        <taxon>Chlorophyta</taxon>
        <taxon>core chlorophytes</taxon>
        <taxon>Chlorophyceae</taxon>
        <taxon>CS clade</taxon>
        <taxon>Chlamydomonadales</taxon>
        <taxon>Volvocaceae</taxon>
        <taxon>Gonium</taxon>
    </lineage>
</organism>
<dbReference type="PANTHER" id="PTHR24171">
    <property type="entry name" value="ANKYRIN REPEAT DOMAIN-CONTAINING PROTEIN 39-RELATED"/>
    <property type="match status" value="1"/>
</dbReference>
<keyword evidence="5" id="KW-1185">Reference proteome</keyword>
<dbReference type="PROSITE" id="PS50297">
    <property type="entry name" value="ANK_REP_REGION"/>
    <property type="match status" value="6"/>
</dbReference>
<dbReference type="PRINTS" id="PR01415">
    <property type="entry name" value="ANKYRIN"/>
</dbReference>